<evidence type="ECO:0000313" key="2">
    <source>
        <dbReference type="RefSeq" id="XP_075079427.1"/>
    </source>
</evidence>
<proteinExistence type="predicted"/>
<sequence length="152" mass="17018">MLGTYLNVVALSTLFLLFSNWLGYAFFKDTRQGETTFTSYGATLYQMFLLFTASNHPDVWIPAYKFSRTKDEEESPVISLKPSPALHQPGSNLLNSNKNFEPCISYICMPGILLHLLVAHLLMSERVGNSFISLKLPTKHLLSKSLSEISGP</sequence>
<reference evidence="1" key="1">
    <citation type="journal article" date="2014" name="Nat. Commun.">
        <title>The tobacco genome sequence and its comparison with those of tomato and potato.</title>
        <authorList>
            <person name="Sierro N."/>
            <person name="Battey J.N."/>
            <person name="Ouadi S."/>
            <person name="Bakaher N."/>
            <person name="Bovet L."/>
            <person name="Willig A."/>
            <person name="Goepfert S."/>
            <person name="Peitsch M.C."/>
            <person name="Ivanov N.V."/>
        </authorList>
    </citation>
    <scope>NUCLEOTIDE SEQUENCE [LARGE SCALE GENOMIC DNA]</scope>
</reference>
<keyword evidence="1" id="KW-1185">Reference proteome</keyword>
<dbReference type="Proteomes" id="UP000790787">
    <property type="component" value="Chromosome 10"/>
</dbReference>
<accession>A0AC58S367</accession>
<dbReference type="RefSeq" id="XP_075079427.1">
    <property type="nucleotide sequence ID" value="XM_075223326.1"/>
</dbReference>
<gene>
    <name evidence="2" type="primary">LOC107790859</name>
</gene>
<organism evidence="1 2">
    <name type="scientific">Nicotiana tabacum</name>
    <name type="common">Common tobacco</name>
    <dbReference type="NCBI Taxonomy" id="4097"/>
    <lineage>
        <taxon>Eukaryota</taxon>
        <taxon>Viridiplantae</taxon>
        <taxon>Streptophyta</taxon>
        <taxon>Embryophyta</taxon>
        <taxon>Tracheophyta</taxon>
        <taxon>Spermatophyta</taxon>
        <taxon>Magnoliopsida</taxon>
        <taxon>eudicotyledons</taxon>
        <taxon>Gunneridae</taxon>
        <taxon>Pentapetalae</taxon>
        <taxon>asterids</taxon>
        <taxon>lamiids</taxon>
        <taxon>Solanales</taxon>
        <taxon>Solanaceae</taxon>
        <taxon>Nicotianoideae</taxon>
        <taxon>Nicotianeae</taxon>
        <taxon>Nicotiana</taxon>
    </lineage>
</organism>
<evidence type="ECO:0000313" key="1">
    <source>
        <dbReference type="Proteomes" id="UP000790787"/>
    </source>
</evidence>
<reference evidence="2" key="2">
    <citation type="submission" date="2025-08" db="UniProtKB">
        <authorList>
            <consortium name="RefSeq"/>
        </authorList>
    </citation>
    <scope>IDENTIFICATION</scope>
    <source>
        <tissue evidence="2">Leaf</tissue>
    </source>
</reference>
<name>A0AC58S367_TOBAC</name>
<protein>
    <submittedName>
        <fullName evidence="2">Uncharacterized protein LOC107790859 isoform X1</fullName>
    </submittedName>
</protein>